<proteinExistence type="predicted"/>
<gene>
    <name evidence="1" type="ORF">S06H3_36547</name>
</gene>
<evidence type="ECO:0000313" key="1">
    <source>
        <dbReference type="EMBL" id="GAI18505.1"/>
    </source>
</evidence>
<feature type="non-terminal residue" evidence="1">
    <location>
        <position position="1"/>
    </location>
</feature>
<comment type="caution">
    <text evidence="1">The sequence shown here is derived from an EMBL/GenBank/DDBJ whole genome shotgun (WGS) entry which is preliminary data.</text>
</comment>
<reference evidence="1" key="1">
    <citation type="journal article" date="2014" name="Front. Microbiol.">
        <title>High frequency of phylogenetically diverse reductive dehalogenase-homologous genes in deep subseafloor sedimentary metagenomes.</title>
        <authorList>
            <person name="Kawai M."/>
            <person name="Futagami T."/>
            <person name="Toyoda A."/>
            <person name="Takaki Y."/>
            <person name="Nishi S."/>
            <person name="Hori S."/>
            <person name="Arai W."/>
            <person name="Tsubouchi T."/>
            <person name="Morono Y."/>
            <person name="Uchiyama I."/>
            <person name="Ito T."/>
            <person name="Fujiyama A."/>
            <person name="Inagaki F."/>
            <person name="Takami H."/>
        </authorList>
    </citation>
    <scope>NUCLEOTIDE SEQUENCE</scope>
    <source>
        <strain evidence="1">Expedition CK06-06</strain>
    </source>
</reference>
<accession>X1MUY1</accession>
<sequence length="45" mass="5183">QITCDKFGIACKYNNSTETIEPESVNDEIYWQENIEKERDRAGSG</sequence>
<dbReference type="EMBL" id="BARV01022147">
    <property type="protein sequence ID" value="GAI18505.1"/>
    <property type="molecule type" value="Genomic_DNA"/>
</dbReference>
<protein>
    <submittedName>
        <fullName evidence="1">Uncharacterized protein</fullName>
    </submittedName>
</protein>
<name>X1MUY1_9ZZZZ</name>
<dbReference type="AlphaFoldDB" id="X1MUY1"/>
<organism evidence="1">
    <name type="scientific">marine sediment metagenome</name>
    <dbReference type="NCBI Taxonomy" id="412755"/>
    <lineage>
        <taxon>unclassified sequences</taxon>
        <taxon>metagenomes</taxon>
        <taxon>ecological metagenomes</taxon>
    </lineage>
</organism>